<name>A0AA85KAQ6_TRIRE</name>
<dbReference type="WBParaSite" id="TREG1_73010.1">
    <property type="protein sequence ID" value="TREG1_73010.1"/>
    <property type="gene ID" value="TREG1_73010"/>
</dbReference>
<evidence type="ECO:0000256" key="3">
    <source>
        <dbReference type="ARBA" id="ARBA00022536"/>
    </source>
</evidence>
<feature type="domain" description="EGF-like" evidence="8">
    <location>
        <begin position="246"/>
        <end position="284"/>
    </location>
</feature>
<keyword evidence="7" id="KW-0812">Transmembrane</keyword>
<keyword evidence="2" id="KW-0964">Secreted</keyword>
<feature type="disulfide bond" evidence="6">
    <location>
        <begin position="274"/>
        <end position="283"/>
    </location>
</feature>
<evidence type="ECO:0000256" key="2">
    <source>
        <dbReference type="ARBA" id="ARBA00022525"/>
    </source>
</evidence>
<comment type="caution">
    <text evidence="6">Lacks conserved residue(s) required for the propagation of feature annotation.</text>
</comment>
<dbReference type="InterPro" id="IPR000742">
    <property type="entry name" value="EGF"/>
</dbReference>
<feature type="transmembrane region" description="Helical" evidence="7">
    <location>
        <begin position="384"/>
        <end position="406"/>
    </location>
</feature>
<dbReference type="PROSITE" id="PS01186">
    <property type="entry name" value="EGF_2"/>
    <property type="match status" value="2"/>
</dbReference>
<organism evidence="9 10">
    <name type="scientific">Trichobilharzia regenti</name>
    <name type="common">Nasal bird schistosome</name>
    <dbReference type="NCBI Taxonomy" id="157069"/>
    <lineage>
        <taxon>Eukaryota</taxon>
        <taxon>Metazoa</taxon>
        <taxon>Spiralia</taxon>
        <taxon>Lophotrochozoa</taxon>
        <taxon>Platyhelminthes</taxon>
        <taxon>Trematoda</taxon>
        <taxon>Digenea</taxon>
        <taxon>Strigeidida</taxon>
        <taxon>Schistosomatoidea</taxon>
        <taxon>Schistosomatidae</taxon>
        <taxon>Trichobilharzia</taxon>
    </lineage>
</organism>
<dbReference type="Proteomes" id="UP000050795">
    <property type="component" value="Unassembled WGS sequence"/>
</dbReference>
<dbReference type="GO" id="GO:0045840">
    <property type="term" value="P:positive regulation of mitotic nuclear division"/>
    <property type="evidence" value="ECO:0007669"/>
    <property type="project" value="TreeGrafter"/>
</dbReference>
<dbReference type="PANTHER" id="PTHR10740:SF14">
    <property type="entry name" value="EGF-LIKE DOMAIN-CONTAINING PROTEIN"/>
    <property type="match status" value="1"/>
</dbReference>
<keyword evidence="9" id="KW-1185">Reference proteome</keyword>
<reference evidence="9" key="1">
    <citation type="submission" date="2022-06" db="EMBL/GenBank/DDBJ databases">
        <authorList>
            <person name="Berger JAMES D."/>
            <person name="Berger JAMES D."/>
        </authorList>
    </citation>
    <scope>NUCLEOTIDE SEQUENCE [LARGE SCALE GENOMIC DNA]</scope>
</reference>
<evidence type="ECO:0000256" key="1">
    <source>
        <dbReference type="ARBA" id="ARBA00004613"/>
    </source>
</evidence>
<evidence type="ECO:0000256" key="4">
    <source>
        <dbReference type="ARBA" id="ARBA00022729"/>
    </source>
</evidence>
<comment type="subcellular location">
    <subcellularLocation>
        <location evidence="1">Secreted</location>
    </subcellularLocation>
</comment>
<accession>A0AA85KAQ6</accession>
<evidence type="ECO:0000256" key="7">
    <source>
        <dbReference type="SAM" id="Phobius"/>
    </source>
</evidence>
<dbReference type="GO" id="GO:0008284">
    <property type="term" value="P:positive regulation of cell population proliferation"/>
    <property type="evidence" value="ECO:0007669"/>
    <property type="project" value="TreeGrafter"/>
</dbReference>
<keyword evidence="3 6" id="KW-0245">EGF-like domain</keyword>
<dbReference type="PROSITE" id="PS50026">
    <property type="entry name" value="EGF_3"/>
    <property type="match status" value="2"/>
</dbReference>
<keyword evidence="5 6" id="KW-1015">Disulfide bond</keyword>
<dbReference type="SUPFAM" id="SSF57196">
    <property type="entry name" value="EGF/Laminin"/>
    <property type="match status" value="1"/>
</dbReference>
<dbReference type="PROSITE" id="PS00022">
    <property type="entry name" value="EGF_1"/>
    <property type="match status" value="2"/>
</dbReference>
<evidence type="ECO:0000259" key="8">
    <source>
        <dbReference type="PROSITE" id="PS50026"/>
    </source>
</evidence>
<dbReference type="SMART" id="SM00181">
    <property type="entry name" value="EGF"/>
    <property type="match status" value="2"/>
</dbReference>
<reference evidence="10" key="2">
    <citation type="submission" date="2023-11" db="UniProtKB">
        <authorList>
            <consortium name="WormBaseParasite"/>
        </authorList>
    </citation>
    <scope>IDENTIFICATION</scope>
</reference>
<dbReference type="AlphaFoldDB" id="A0AA85KAQ6"/>
<feature type="disulfide bond" evidence="6">
    <location>
        <begin position="250"/>
        <end position="260"/>
    </location>
</feature>
<keyword evidence="7" id="KW-0472">Membrane</keyword>
<dbReference type="PANTHER" id="PTHR10740">
    <property type="entry name" value="TRANSFORMING GROWTH FACTOR ALPHA"/>
    <property type="match status" value="1"/>
</dbReference>
<dbReference type="GO" id="GO:0005576">
    <property type="term" value="C:extracellular region"/>
    <property type="evidence" value="ECO:0007669"/>
    <property type="project" value="UniProtKB-SubCell"/>
</dbReference>
<evidence type="ECO:0000313" key="9">
    <source>
        <dbReference type="Proteomes" id="UP000050795"/>
    </source>
</evidence>
<feature type="disulfide bond" evidence="6">
    <location>
        <begin position="154"/>
        <end position="163"/>
    </location>
</feature>
<keyword evidence="4" id="KW-0732">Signal</keyword>
<dbReference type="GO" id="GO:0007173">
    <property type="term" value="P:epidermal growth factor receptor signaling pathway"/>
    <property type="evidence" value="ECO:0007669"/>
    <property type="project" value="TreeGrafter"/>
</dbReference>
<feature type="disulfide bond" evidence="6">
    <location>
        <begin position="255"/>
        <end position="272"/>
    </location>
</feature>
<protein>
    <recommendedName>
        <fullName evidence="8">EGF-like domain-containing protein</fullName>
    </recommendedName>
</protein>
<feature type="domain" description="EGF-like" evidence="8">
    <location>
        <begin position="122"/>
        <end position="164"/>
    </location>
</feature>
<evidence type="ECO:0000256" key="5">
    <source>
        <dbReference type="ARBA" id="ARBA00023157"/>
    </source>
</evidence>
<proteinExistence type="predicted"/>
<evidence type="ECO:0000256" key="6">
    <source>
        <dbReference type="PROSITE-ProRule" id="PRU00076"/>
    </source>
</evidence>
<evidence type="ECO:0000313" key="10">
    <source>
        <dbReference type="WBParaSite" id="TREG1_73010.1"/>
    </source>
</evidence>
<keyword evidence="7" id="KW-1133">Transmembrane helix</keyword>
<sequence>MLLTLYNLALCLNFYEQIPFLCPYLCVGRSIRGSEGVVEAVPGNPCEGVSERSDNVCTQTRNWVDTLYSFFQKLADPEDWKNLPKSAVSLGWIDKEAGYACKCSKGFEWVHTRMECVPRRIIKDRCDSADSGCDSKNTLYCITERSTGGHRCICKDGYTGTTCKSVIDACQMKILRYSYVDPVTAKRKVKITNGNEMCNVNMSGNQITGNESSLCIPVEGTNQYRCECKGTFVEDTRINLPNCMKIVGACDRKLCVHGTCVTAEHSRDVAICVCNPGYDGPSCTHKIDHWSVWSECLPVCGQNRTRKRRRLANLEEARSESSGYYSSPEVYQTSTYKEKTPNVREIIQVEVCPPRVKSQCPQVQASPEHKVFINHIGLLTLQSALNMSIFIMIILLGVAAFITRIVRGRF</sequence>
<dbReference type="Gene3D" id="2.10.25.10">
    <property type="entry name" value="Laminin"/>
    <property type="match status" value="1"/>
</dbReference>